<comment type="caution">
    <text evidence="3">The sequence shown here is derived from an EMBL/GenBank/DDBJ whole genome shotgun (WGS) entry which is preliminary data.</text>
</comment>
<dbReference type="GO" id="GO:0006614">
    <property type="term" value="P:SRP-dependent cotranslational protein targeting to membrane"/>
    <property type="evidence" value="ECO:0007669"/>
    <property type="project" value="InterPro"/>
</dbReference>
<dbReference type="InterPro" id="IPR039432">
    <property type="entry name" value="SRP9_dom"/>
</dbReference>
<feature type="domain" description="SRP9" evidence="2">
    <location>
        <begin position="5"/>
        <end position="105"/>
    </location>
</feature>
<evidence type="ECO:0000256" key="1">
    <source>
        <dbReference type="SAM" id="MobiDB-lite"/>
    </source>
</evidence>
<feature type="region of interest" description="Disordered" evidence="1">
    <location>
        <begin position="42"/>
        <end position="67"/>
    </location>
</feature>
<dbReference type="AlphaFoldDB" id="A0AAE0WYI8"/>
<feature type="region of interest" description="Disordered" evidence="1">
    <location>
        <begin position="130"/>
        <end position="183"/>
    </location>
</feature>
<evidence type="ECO:0000259" key="2">
    <source>
        <dbReference type="Pfam" id="PF05486"/>
    </source>
</evidence>
<feature type="compositionally biased region" description="Polar residues" evidence="1">
    <location>
        <begin position="145"/>
        <end position="163"/>
    </location>
</feature>
<dbReference type="Proteomes" id="UP001274830">
    <property type="component" value="Unassembled WGS sequence"/>
</dbReference>
<proteinExistence type="predicted"/>
<dbReference type="GO" id="GO:0005786">
    <property type="term" value="C:signal recognition particle, endoplasmic reticulum targeting"/>
    <property type="evidence" value="ECO:0007669"/>
    <property type="project" value="TreeGrafter"/>
</dbReference>
<feature type="compositionally biased region" description="Basic and acidic residues" evidence="1">
    <location>
        <begin position="49"/>
        <end position="59"/>
    </location>
</feature>
<organism evidence="3 4">
    <name type="scientific">Recurvomyces mirabilis</name>
    <dbReference type="NCBI Taxonomy" id="574656"/>
    <lineage>
        <taxon>Eukaryota</taxon>
        <taxon>Fungi</taxon>
        <taxon>Dikarya</taxon>
        <taxon>Ascomycota</taxon>
        <taxon>Pezizomycotina</taxon>
        <taxon>Dothideomycetes</taxon>
        <taxon>Dothideomycetidae</taxon>
        <taxon>Mycosphaerellales</taxon>
        <taxon>Teratosphaeriaceae</taxon>
        <taxon>Recurvomyces</taxon>
    </lineage>
</organism>
<reference evidence="3" key="1">
    <citation type="submission" date="2023-07" db="EMBL/GenBank/DDBJ databases">
        <title>Black Yeasts Isolated from many extreme environments.</title>
        <authorList>
            <person name="Coleine C."/>
            <person name="Stajich J.E."/>
            <person name="Selbmann L."/>
        </authorList>
    </citation>
    <scope>NUCLEOTIDE SEQUENCE</scope>
    <source>
        <strain evidence="3">CCFEE 5485</strain>
    </source>
</reference>
<protein>
    <recommendedName>
        <fullName evidence="2">SRP9 domain-containing protein</fullName>
    </recommendedName>
</protein>
<evidence type="ECO:0000313" key="4">
    <source>
        <dbReference type="Proteomes" id="UP001274830"/>
    </source>
</evidence>
<sequence>MVYLATPEDWQRQSSLLLQARPTTARITTKYKIPNLESSKYQKALKRKRDTETGEKDNAAPKVPKGSLVLKTYDPESGVVLKFKTDKAADVGRLIGGLGRLGRHMAALPESTEGECTLPSATWSQLTEFNKDAVMEDAGAPEPTTADSSRTAKAGPSSDSKPQQAPAGSGSGGGGKKKKKGKK</sequence>
<dbReference type="PANTHER" id="PTHR12834">
    <property type="entry name" value="SIGNAL RECOGNITION PARTICLE 9 KDA PROTEIN"/>
    <property type="match status" value="1"/>
</dbReference>
<dbReference type="EMBL" id="JAUTXT010000001">
    <property type="protein sequence ID" value="KAK3680185.1"/>
    <property type="molecule type" value="Genomic_DNA"/>
</dbReference>
<name>A0AAE0WYI8_9PEZI</name>
<accession>A0AAE0WYI8</accession>
<gene>
    <name evidence="3" type="ORF">LTR78_000562</name>
</gene>
<dbReference type="PANTHER" id="PTHR12834:SF12">
    <property type="entry name" value="SIGNAL RECOGNITION PARTICLE 9 KDA PROTEIN"/>
    <property type="match status" value="1"/>
</dbReference>
<keyword evidence="4" id="KW-1185">Reference proteome</keyword>
<dbReference type="InterPro" id="IPR039914">
    <property type="entry name" value="SRP9-like"/>
</dbReference>
<evidence type="ECO:0000313" key="3">
    <source>
        <dbReference type="EMBL" id="KAK3680185.1"/>
    </source>
</evidence>
<dbReference type="Pfam" id="PF05486">
    <property type="entry name" value="SRP9-21"/>
    <property type="match status" value="1"/>
</dbReference>